<keyword evidence="7" id="KW-1185">Reference proteome</keyword>
<dbReference type="AlphaFoldDB" id="A0A1T3IUH0"/>
<keyword evidence="1" id="KW-0805">Transcription regulation</keyword>
<dbReference type="PROSITE" id="PS50977">
    <property type="entry name" value="HTH_TETR_2"/>
    <property type="match status" value="1"/>
</dbReference>
<evidence type="ECO:0000256" key="2">
    <source>
        <dbReference type="ARBA" id="ARBA00023125"/>
    </source>
</evidence>
<protein>
    <submittedName>
        <fullName evidence="6">TetR family transcriptional regulator</fullName>
    </submittedName>
</protein>
<feature type="DNA-binding region" description="H-T-H motif" evidence="4">
    <location>
        <begin position="24"/>
        <end position="43"/>
    </location>
</feature>
<dbReference type="GO" id="GO:0003677">
    <property type="term" value="F:DNA binding"/>
    <property type="evidence" value="ECO:0007669"/>
    <property type="project" value="UniProtKB-UniRule"/>
</dbReference>
<dbReference type="RefSeq" id="WP_070904149.1">
    <property type="nucleotide sequence ID" value="NZ_CP016378.1"/>
</dbReference>
<dbReference type="Gene3D" id="1.10.357.10">
    <property type="entry name" value="Tetracycline Repressor, domain 2"/>
    <property type="match status" value="1"/>
</dbReference>
<sequence>MTTREHILKTADDLIRDKGYNAFSFVDIANTVGIKKASIYHHFPHKSDLGVAVVRYHIENLNKLMAEYKSQSPIEKLEAFFQIHSHILFDKKVCLVGSLTPDSNTLDTSIIEELKKFAELMLNWVTDFLEEGRNSGVFHFKILPRTKALLIISNMVAIVPITRITEENDFKLIKEAIKEELLIK</sequence>
<dbReference type="SUPFAM" id="SSF46689">
    <property type="entry name" value="Homeodomain-like"/>
    <property type="match status" value="1"/>
</dbReference>
<dbReference type="EMBL" id="MPOG01000011">
    <property type="protein sequence ID" value="OOH95092.1"/>
    <property type="molecule type" value="Genomic_DNA"/>
</dbReference>
<dbReference type="PANTHER" id="PTHR47506">
    <property type="entry name" value="TRANSCRIPTIONAL REGULATORY PROTEIN"/>
    <property type="match status" value="1"/>
</dbReference>
<dbReference type="Proteomes" id="UP000188947">
    <property type="component" value="Unassembled WGS sequence"/>
</dbReference>
<keyword evidence="2 4" id="KW-0238">DNA-binding</keyword>
<evidence type="ECO:0000256" key="3">
    <source>
        <dbReference type="ARBA" id="ARBA00023163"/>
    </source>
</evidence>
<reference evidence="6 7" key="1">
    <citation type="submission" date="2016-11" db="EMBL/GenBank/DDBJ databases">
        <title>Genome sequence and comparative genomic analysis of clinical strain Elizabethkingia meningoseptica 61421 PRCM.</title>
        <authorList>
            <person name="Wang M."/>
            <person name="Hu S."/>
            <person name="Cao L."/>
            <person name="Jiang T."/>
            <person name="Zhou Y."/>
            <person name="Ming D."/>
        </authorList>
    </citation>
    <scope>NUCLEOTIDE SEQUENCE [LARGE SCALE GENOMIC DNA]</scope>
    <source>
        <strain evidence="6 7">61421 PRCM</strain>
    </source>
</reference>
<evidence type="ECO:0000313" key="6">
    <source>
        <dbReference type="EMBL" id="OOH95092.1"/>
    </source>
</evidence>
<evidence type="ECO:0000256" key="1">
    <source>
        <dbReference type="ARBA" id="ARBA00023015"/>
    </source>
</evidence>
<accession>A0A1T3IUH0</accession>
<feature type="domain" description="HTH tetR-type" evidence="5">
    <location>
        <begin position="1"/>
        <end position="61"/>
    </location>
</feature>
<organism evidence="6 7">
    <name type="scientific">Elizabethkingia meningoseptica</name>
    <name type="common">Chryseobacterium meningosepticum</name>
    <dbReference type="NCBI Taxonomy" id="238"/>
    <lineage>
        <taxon>Bacteria</taxon>
        <taxon>Pseudomonadati</taxon>
        <taxon>Bacteroidota</taxon>
        <taxon>Flavobacteriia</taxon>
        <taxon>Flavobacteriales</taxon>
        <taxon>Weeksellaceae</taxon>
        <taxon>Elizabethkingia</taxon>
    </lineage>
</organism>
<evidence type="ECO:0000313" key="7">
    <source>
        <dbReference type="Proteomes" id="UP000188947"/>
    </source>
</evidence>
<comment type="caution">
    <text evidence="6">The sequence shown here is derived from an EMBL/GenBank/DDBJ whole genome shotgun (WGS) entry which is preliminary data.</text>
</comment>
<dbReference type="InterPro" id="IPR009057">
    <property type="entry name" value="Homeodomain-like_sf"/>
</dbReference>
<dbReference type="SUPFAM" id="SSF48498">
    <property type="entry name" value="Tetracyclin repressor-like, C-terminal domain"/>
    <property type="match status" value="1"/>
</dbReference>
<dbReference type="eggNOG" id="COG1309">
    <property type="taxonomic scope" value="Bacteria"/>
</dbReference>
<name>A0A1T3IUH0_ELIME</name>
<dbReference type="STRING" id="238.BBD35_00800"/>
<gene>
    <name evidence="6" type="ORF">BMF97_09625</name>
</gene>
<dbReference type="InterPro" id="IPR001647">
    <property type="entry name" value="HTH_TetR"/>
</dbReference>
<dbReference type="PANTHER" id="PTHR47506:SF1">
    <property type="entry name" value="HTH-TYPE TRANSCRIPTIONAL REGULATOR YJDC"/>
    <property type="match status" value="1"/>
</dbReference>
<dbReference type="InterPro" id="IPR036271">
    <property type="entry name" value="Tet_transcr_reg_TetR-rel_C_sf"/>
</dbReference>
<keyword evidence="3" id="KW-0804">Transcription</keyword>
<proteinExistence type="predicted"/>
<dbReference type="OrthoDB" id="9809772at2"/>
<evidence type="ECO:0000256" key="4">
    <source>
        <dbReference type="PROSITE-ProRule" id="PRU00335"/>
    </source>
</evidence>
<evidence type="ECO:0000259" key="5">
    <source>
        <dbReference type="PROSITE" id="PS50977"/>
    </source>
</evidence>
<dbReference type="Pfam" id="PF00440">
    <property type="entry name" value="TetR_N"/>
    <property type="match status" value="1"/>
</dbReference>
<dbReference type="PRINTS" id="PR00455">
    <property type="entry name" value="HTHTETR"/>
</dbReference>